<reference evidence="6 7" key="1">
    <citation type="journal article" date="2014" name="Genome Biol. Evol.">
        <title>The secreted proteins of Achlya hypogyna and Thraustotheca clavata identify the ancestral oomycete secretome and reveal gene acquisitions by horizontal gene transfer.</title>
        <authorList>
            <person name="Misner I."/>
            <person name="Blouin N."/>
            <person name="Leonard G."/>
            <person name="Richards T.A."/>
            <person name="Lane C.E."/>
        </authorList>
    </citation>
    <scope>NUCLEOTIDE SEQUENCE [LARGE SCALE GENOMIC DNA]</scope>
    <source>
        <strain evidence="6 7">ATCC 48635</strain>
    </source>
</reference>
<keyword evidence="4" id="KW-0949">S-adenosyl-L-methionine</keyword>
<evidence type="ECO:0000259" key="5">
    <source>
        <dbReference type="Pfam" id="PF13649"/>
    </source>
</evidence>
<dbReference type="InterPro" id="IPR026170">
    <property type="entry name" value="FAM173A/B"/>
</dbReference>
<evidence type="ECO:0000256" key="4">
    <source>
        <dbReference type="ARBA" id="ARBA00022691"/>
    </source>
</evidence>
<proteinExistence type="inferred from homology"/>
<dbReference type="GO" id="GO:0005739">
    <property type="term" value="C:mitochondrion"/>
    <property type="evidence" value="ECO:0007669"/>
    <property type="project" value="TreeGrafter"/>
</dbReference>
<organism evidence="6 7">
    <name type="scientific">Achlya hypogyna</name>
    <name type="common">Oomycete</name>
    <name type="synonym">Protoachlya hypogyna</name>
    <dbReference type="NCBI Taxonomy" id="1202772"/>
    <lineage>
        <taxon>Eukaryota</taxon>
        <taxon>Sar</taxon>
        <taxon>Stramenopiles</taxon>
        <taxon>Oomycota</taxon>
        <taxon>Saprolegniomycetes</taxon>
        <taxon>Saprolegniales</taxon>
        <taxon>Achlyaceae</taxon>
        <taxon>Achlya</taxon>
    </lineage>
</organism>
<dbReference type="Gene3D" id="3.40.50.150">
    <property type="entry name" value="Vaccinia Virus protein VP39"/>
    <property type="match status" value="1"/>
</dbReference>
<evidence type="ECO:0000256" key="1">
    <source>
        <dbReference type="ARBA" id="ARBA00010633"/>
    </source>
</evidence>
<dbReference type="EMBL" id="JNBR01000555">
    <property type="protein sequence ID" value="OQR91130.1"/>
    <property type="molecule type" value="Genomic_DNA"/>
</dbReference>
<dbReference type="InterPro" id="IPR041698">
    <property type="entry name" value="Methyltransf_25"/>
</dbReference>
<evidence type="ECO:0000256" key="2">
    <source>
        <dbReference type="ARBA" id="ARBA00022603"/>
    </source>
</evidence>
<comment type="similarity">
    <text evidence="1">Belongs to the ANT/ATPSC lysine N-methyltransferase family.</text>
</comment>
<dbReference type="GO" id="GO:0032259">
    <property type="term" value="P:methylation"/>
    <property type="evidence" value="ECO:0007669"/>
    <property type="project" value="UniProtKB-KW"/>
</dbReference>
<evidence type="ECO:0000256" key="3">
    <source>
        <dbReference type="ARBA" id="ARBA00022679"/>
    </source>
</evidence>
<dbReference type="GO" id="GO:0016279">
    <property type="term" value="F:protein-lysine N-methyltransferase activity"/>
    <property type="evidence" value="ECO:0007669"/>
    <property type="project" value="InterPro"/>
</dbReference>
<dbReference type="CDD" id="cd02440">
    <property type="entry name" value="AdoMet_MTases"/>
    <property type="match status" value="1"/>
</dbReference>
<dbReference type="InterPro" id="IPR029063">
    <property type="entry name" value="SAM-dependent_MTases_sf"/>
</dbReference>
<name>A0A1V9Z031_ACHHY</name>
<dbReference type="AlphaFoldDB" id="A0A1V9Z031"/>
<accession>A0A1V9Z031</accession>
<comment type="caution">
    <text evidence="6">The sequence shown here is derived from an EMBL/GenBank/DDBJ whole genome shotgun (WGS) entry which is preliminary data.</text>
</comment>
<dbReference type="PANTHER" id="PTHR13610:SF11">
    <property type="entry name" value="METHYLTRANSFERASE DOMAIN-CONTAINING PROTEIN"/>
    <property type="match status" value="1"/>
</dbReference>
<dbReference type="Pfam" id="PF13649">
    <property type="entry name" value="Methyltransf_25"/>
    <property type="match status" value="1"/>
</dbReference>
<dbReference type="STRING" id="1202772.A0A1V9Z031"/>
<dbReference type="GO" id="GO:1905706">
    <property type="term" value="P:regulation of mitochondrial ATP synthesis coupled proton transport"/>
    <property type="evidence" value="ECO:0007669"/>
    <property type="project" value="TreeGrafter"/>
</dbReference>
<dbReference type="OrthoDB" id="66144at2759"/>
<dbReference type="SUPFAM" id="SSF53335">
    <property type="entry name" value="S-adenosyl-L-methionine-dependent methyltransferases"/>
    <property type="match status" value="1"/>
</dbReference>
<sequence length="176" mass="19160">MIAPRKTLHSTPPAVIAEAFALAEVTPADVVCDVGCGDGRVVLYAAAELGVAKSIGIEIDTVRADQIRTRAVALGLADKVVIHCGNALEIEIDEDVTVLFLFLIERGLKQVFRQLEACTSRLRAKPLRILTYLYRIEAMDPFLVQTHMCAATSSDDTSAKSNAKFPIYLYLLPPTT</sequence>
<dbReference type="Proteomes" id="UP000243579">
    <property type="component" value="Unassembled WGS sequence"/>
</dbReference>
<dbReference type="PANTHER" id="PTHR13610">
    <property type="entry name" value="METHYLTRANSFERASE DOMAIN-CONTAINING PROTEIN"/>
    <property type="match status" value="1"/>
</dbReference>
<evidence type="ECO:0000313" key="7">
    <source>
        <dbReference type="Proteomes" id="UP000243579"/>
    </source>
</evidence>
<evidence type="ECO:0000313" key="6">
    <source>
        <dbReference type="EMBL" id="OQR91130.1"/>
    </source>
</evidence>
<keyword evidence="3" id="KW-0808">Transferase</keyword>
<gene>
    <name evidence="6" type="ORF">ACHHYP_04960</name>
</gene>
<feature type="domain" description="Methyltransferase" evidence="5">
    <location>
        <begin position="31"/>
        <end position="100"/>
    </location>
</feature>
<keyword evidence="7" id="KW-1185">Reference proteome</keyword>
<keyword evidence="2" id="KW-0489">Methyltransferase</keyword>
<protein>
    <recommendedName>
        <fullName evidence="5">Methyltransferase domain-containing protein</fullName>
    </recommendedName>
</protein>